<sequence length="489" mass="54998">MMQDPQPYPLITDHQKLDLYQLPPFIGELTCGISRQFQIDPVVVFGTILGCVAAATQGKIRTRISPNWLEHSSLYVINIAETGDGKSQVMNLLRKPIDDYEAQVQNDARSDYSLRKAEHEIAEIKLKAIKDSLSKTKAKNPATRADLVCALDGVAASKPKPIPIISIGGDVTPDALTDLLMQDSALAILDAEGTLYSHLSGKRHGTGSMWETILQAYTGDPIKVHRIGRDGGSITNPHLVINTSVQPKVWKEITDDENAIGRGAVGRFLIFNARSNVGYREAKANVNYPIDADLIDRWNKLIRDLLSMKEQRIFDLTPHQVAQFDVMRERNERALRDPDNRLDGYGMRLPGSLIRIAQIFTLMENPQALQLDDKCLEQSLNLADYLIEQRIQADAKAERSHERRALDKIANMMRKYHDEVGAVGAVNKPFTFSTRDLQQQIKGQSWIADGGGVDALKAALIKLEKWLWIYTDEGDERWKPRADLLDRRW</sequence>
<protein>
    <submittedName>
        <fullName evidence="1">Unannotated protein</fullName>
    </submittedName>
</protein>
<evidence type="ECO:0000313" key="1">
    <source>
        <dbReference type="EMBL" id="CAB4704326.1"/>
    </source>
</evidence>
<name>A0A6J6Q0K8_9ZZZZ</name>
<dbReference type="AlphaFoldDB" id="A0A6J6Q0K8"/>
<proteinExistence type="predicted"/>
<dbReference type="Pfam" id="PF13148">
    <property type="entry name" value="DUF3987"/>
    <property type="match status" value="1"/>
</dbReference>
<organism evidence="1">
    <name type="scientific">freshwater metagenome</name>
    <dbReference type="NCBI Taxonomy" id="449393"/>
    <lineage>
        <taxon>unclassified sequences</taxon>
        <taxon>metagenomes</taxon>
        <taxon>ecological metagenomes</taxon>
    </lineage>
</organism>
<gene>
    <name evidence="1" type="ORF">UFOPK2646_00632</name>
</gene>
<reference evidence="1" key="1">
    <citation type="submission" date="2020-05" db="EMBL/GenBank/DDBJ databases">
        <authorList>
            <person name="Chiriac C."/>
            <person name="Salcher M."/>
            <person name="Ghai R."/>
            <person name="Kavagutti S V."/>
        </authorList>
    </citation>
    <scope>NUCLEOTIDE SEQUENCE</scope>
</reference>
<accession>A0A6J6Q0K8</accession>
<dbReference type="EMBL" id="CAEZYB010000057">
    <property type="protein sequence ID" value="CAB4704326.1"/>
    <property type="molecule type" value="Genomic_DNA"/>
</dbReference>
<dbReference type="InterPro" id="IPR025048">
    <property type="entry name" value="DUF3987"/>
</dbReference>